<gene>
    <name evidence="3" type="ORF">ACFOOL_10220</name>
</gene>
<proteinExistence type="predicted"/>
<dbReference type="PANTHER" id="PTHR34406">
    <property type="entry name" value="PROTEIN YCEI"/>
    <property type="match status" value="1"/>
</dbReference>
<dbReference type="InterPro" id="IPR007372">
    <property type="entry name" value="Lipid/polyisoprenoid-bd_YceI"/>
</dbReference>
<feature type="signal peptide" evidence="1">
    <location>
        <begin position="1"/>
        <end position="25"/>
    </location>
</feature>
<dbReference type="Gene3D" id="2.40.128.110">
    <property type="entry name" value="Lipid/polyisoprenoid-binding, YceI-like"/>
    <property type="match status" value="1"/>
</dbReference>
<dbReference type="Pfam" id="PF04264">
    <property type="entry name" value="YceI"/>
    <property type="match status" value="1"/>
</dbReference>
<organism evidence="3 4">
    <name type="scientific">Devosia honganensis</name>
    <dbReference type="NCBI Taxonomy" id="1610527"/>
    <lineage>
        <taxon>Bacteria</taxon>
        <taxon>Pseudomonadati</taxon>
        <taxon>Pseudomonadota</taxon>
        <taxon>Alphaproteobacteria</taxon>
        <taxon>Hyphomicrobiales</taxon>
        <taxon>Devosiaceae</taxon>
        <taxon>Devosia</taxon>
    </lineage>
</organism>
<evidence type="ECO:0000256" key="1">
    <source>
        <dbReference type="SAM" id="SignalP"/>
    </source>
</evidence>
<accession>A0ABV7X0T1</accession>
<evidence type="ECO:0000313" key="3">
    <source>
        <dbReference type="EMBL" id="MFC3705131.1"/>
    </source>
</evidence>
<keyword evidence="1" id="KW-0732">Signal</keyword>
<dbReference type="SUPFAM" id="SSF101874">
    <property type="entry name" value="YceI-like"/>
    <property type="match status" value="1"/>
</dbReference>
<dbReference type="EMBL" id="JBHRYD010000007">
    <property type="protein sequence ID" value="MFC3705131.1"/>
    <property type="molecule type" value="Genomic_DNA"/>
</dbReference>
<keyword evidence="4" id="KW-1185">Reference proteome</keyword>
<evidence type="ECO:0000313" key="4">
    <source>
        <dbReference type="Proteomes" id="UP001595613"/>
    </source>
</evidence>
<feature type="chain" id="PRO_5045928489" evidence="1">
    <location>
        <begin position="26"/>
        <end position="191"/>
    </location>
</feature>
<evidence type="ECO:0000259" key="2">
    <source>
        <dbReference type="SMART" id="SM00867"/>
    </source>
</evidence>
<dbReference type="InterPro" id="IPR036761">
    <property type="entry name" value="TTHA0802/YceI-like_sf"/>
</dbReference>
<dbReference type="PANTHER" id="PTHR34406:SF1">
    <property type="entry name" value="PROTEIN YCEI"/>
    <property type="match status" value="1"/>
</dbReference>
<dbReference type="SMART" id="SM00867">
    <property type="entry name" value="YceI"/>
    <property type="match status" value="1"/>
</dbReference>
<dbReference type="Proteomes" id="UP001595613">
    <property type="component" value="Unassembled WGS sequence"/>
</dbReference>
<comment type="caution">
    <text evidence="3">The sequence shown here is derived from an EMBL/GenBank/DDBJ whole genome shotgun (WGS) entry which is preliminary data.</text>
</comment>
<protein>
    <submittedName>
        <fullName evidence="3">YceI family protein</fullName>
    </submittedName>
</protein>
<feature type="domain" description="Lipid/polyisoprenoid-binding YceI-like" evidence="2">
    <location>
        <begin position="27"/>
        <end position="188"/>
    </location>
</feature>
<name>A0ABV7X0T1_9HYPH</name>
<dbReference type="RefSeq" id="WP_380096856.1">
    <property type="nucleotide sequence ID" value="NZ_JBHRYD010000007.1"/>
</dbReference>
<sequence>MTFRMHALGFMCAAALAGAVTEIQAASWTMSPEASTVSFAGTQTGSEFTGQFRRFETAIVLDPADLSAATIEVVVDIASFASGSPDRDSDSQNRSWFHVAAFPQARFTSSEVVEAEDGSYVALGTLEIKGVAREIELPFTLTIDGDSAVADGTLSLDRLDYNVGDMDEDVEEELVGHGVTVTFHIEATRTG</sequence>
<reference evidence="4" key="1">
    <citation type="journal article" date="2019" name="Int. J. Syst. Evol. Microbiol.">
        <title>The Global Catalogue of Microorganisms (GCM) 10K type strain sequencing project: providing services to taxonomists for standard genome sequencing and annotation.</title>
        <authorList>
            <consortium name="The Broad Institute Genomics Platform"/>
            <consortium name="The Broad Institute Genome Sequencing Center for Infectious Disease"/>
            <person name="Wu L."/>
            <person name="Ma J."/>
        </authorList>
    </citation>
    <scope>NUCLEOTIDE SEQUENCE [LARGE SCALE GENOMIC DNA]</scope>
    <source>
        <strain evidence="4">KCTC 42281</strain>
    </source>
</reference>